<protein>
    <submittedName>
        <fullName evidence="1">Uncharacterized protein</fullName>
    </submittedName>
</protein>
<accession>M1BAR9</accession>
<proteinExistence type="predicted"/>
<dbReference type="AlphaFoldDB" id="M1BAR9"/>
<dbReference type="Gramene" id="PGSC0003DMT400041008">
    <property type="protein sequence ID" value="PGSC0003DMT400041008"/>
    <property type="gene ID" value="PGSC0003DMG400015865"/>
</dbReference>
<dbReference type="InParanoid" id="M1BAR9"/>
<evidence type="ECO:0000313" key="1">
    <source>
        <dbReference type="EnsemblPlants" id="PGSC0003DMT400041008"/>
    </source>
</evidence>
<keyword evidence="2" id="KW-1185">Reference proteome</keyword>
<name>M1BAR9_SOLTU</name>
<dbReference type="PaxDb" id="4113-PGSC0003DMT400041008"/>
<evidence type="ECO:0000313" key="2">
    <source>
        <dbReference type="Proteomes" id="UP000011115"/>
    </source>
</evidence>
<dbReference type="Proteomes" id="UP000011115">
    <property type="component" value="Unassembled WGS sequence"/>
</dbReference>
<reference evidence="2" key="1">
    <citation type="journal article" date="2011" name="Nature">
        <title>Genome sequence and analysis of the tuber crop potato.</title>
        <authorList>
            <consortium name="The Potato Genome Sequencing Consortium"/>
        </authorList>
    </citation>
    <scope>NUCLEOTIDE SEQUENCE [LARGE SCALE GENOMIC DNA]</scope>
    <source>
        <strain evidence="2">cv. DM1-3 516 R44</strain>
    </source>
</reference>
<organism evidence="1 2">
    <name type="scientific">Solanum tuberosum</name>
    <name type="common">Potato</name>
    <dbReference type="NCBI Taxonomy" id="4113"/>
    <lineage>
        <taxon>Eukaryota</taxon>
        <taxon>Viridiplantae</taxon>
        <taxon>Streptophyta</taxon>
        <taxon>Embryophyta</taxon>
        <taxon>Tracheophyta</taxon>
        <taxon>Spermatophyta</taxon>
        <taxon>Magnoliopsida</taxon>
        <taxon>eudicotyledons</taxon>
        <taxon>Gunneridae</taxon>
        <taxon>Pentapetalae</taxon>
        <taxon>asterids</taxon>
        <taxon>lamiids</taxon>
        <taxon>Solanales</taxon>
        <taxon>Solanaceae</taxon>
        <taxon>Solanoideae</taxon>
        <taxon>Solaneae</taxon>
        <taxon>Solanum</taxon>
    </lineage>
</organism>
<reference evidence="1" key="2">
    <citation type="submission" date="2015-06" db="UniProtKB">
        <authorList>
            <consortium name="EnsemblPlants"/>
        </authorList>
    </citation>
    <scope>IDENTIFICATION</scope>
    <source>
        <strain evidence="1">DM1-3 516 R44</strain>
    </source>
</reference>
<dbReference type="EnsemblPlants" id="PGSC0003DMT400041008">
    <property type="protein sequence ID" value="PGSC0003DMT400041008"/>
    <property type="gene ID" value="PGSC0003DMG400015865"/>
</dbReference>
<sequence>MNAFPSLINSYLPHSMGLMQHKSKEGDVLVFFIFTKCELSGHKAKQAQIKSSFCPFFSILAYLID</sequence>
<dbReference type="HOGENOM" id="CLU_2854060_0_0_1"/>